<feature type="compositionally biased region" description="Basic and acidic residues" evidence="8">
    <location>
        <begin position="2359"/>
        <end position="2375"/>
    </location>
</feature>
<keyword evidence="5 9" id="KW-1133">Transmembrane helix</keyword>
<dbReference type="PhylomeDB" id="A0A0G4FI03"/>
<dbReference type="InParanoid" id="A0A0G4FI03"/>
<dbReference type="InterPro" id="IPR011936">
    <property type="entry name" value="Myxo_disulph_rpt"/>
</dbReference>
<reference evidence="11 12" key="1">
    <citation type="submission" date="2014-11" db="EMBL/GenBank/DDBJ databases">
        <authorList>
            <person name="Zhu J."/>
            <person name="Qi W."/>
            <person name="Song R."/>
        </authorList>
    </citation>
    <scope>NUCLEOTIDE SEQUENCE [LARGE SCALE GENOMIC DNA]</scope>
</reference>
<dbReference type="Gene3D" id="2.60.220.50">
    <property type="match status" value="1"/>
</dbReference>
<feature type="region of interest" description="Disordered" evidence="8">
    <location>
        <begin position="2271"/>
        <end position="2293"/>
    </location>
</feature>
<dbReference type="Pfam" id="PF19078">
    <property type="entry name" value="Big_12"/>
    <property type="match status" value="1"/>
</dbReference>
<feature type="compositionally biased region" description="Gly residues" evidence="8">
    <location>
        <begin position="3335"/>
        <end position="3344"/>
    </location>
</feature>
<evidence type="ECO:0000256" key="1">
    <source>
        <dbReference type="ARBA" id="ARBA00004370"/>
    </source>
</evidence>
<dbReference type="OrthoDB" id="1100386at2759"/>
<proteinExistence type="predicted"/>
<feature type="region of interest" description="Disordered" evidence="8">
    <location>
        <begin position="2844"/>
        <end position="2890"/>
    </location>
</feature>
<feature type="compositionally biased region" description="Basic and acidic residues" evidence="8">
    <location>
        <begin position="2876"/>
        <end position="2890"/>
    </location>
</feature>
<protein>
    <recommendedName>
        <fullName evidence="10">Bacterial Ig-like domain-containing protein</fullName>
    </recommendedName>
</protein>
<feature type="compositionally biased region" description="Basic and acidic residues" evidence="8">
    <location>
        <begin position="3314"/>
        <end position="3323"/>
    </location>
</feature>
<keyword evidence="2 9" id="KW-0812">Transmembrane</keyword>
<evidence type="ECO:0000256" key="2">
    <source>
        <dbReference type="ARBA" id="ARBA00022692"/>
    </source>
</evidence>
<dbReference type="SMART" id="SM00303">
    <property type="entry name" value="GPS"/>
    <property type="match status" value="1"/>
</dbReference>
<evidence type="ECO:0000256" key="7">
    <source>
        <dbReference type="ARBA" id="ARBA00023157"/>
    </source>
</evidence>
<evidence type="ECO:0000256" key="3">
    <source>
        <dbReference type="ARBA" id="ARBA00022729"/>
    </source>
</evidence>
<dbReference type="InterPro" id="IPR000203">
    <property type="entry name" value="GPS"/>
</dbReference>
<dbReference type="EMBL" id="CDMY01000440">
    <property type="protein sequence ID" value="CEM12961.1"/>
    <property type="molecule type" value="Genomic_DNA"/>
</dbReference>
<dbReference type="PANTHER" id="PTHR34677">
    <property type="match status" value="1"/>
</dbReference>
<evidence type="ECO:0000256" key="8">
    <source>
        <dbReference type="SAM" id="MobiDB-lite"/>
    </source>
</evidence>
<feature type="transmembrane region" description="Helical" evidence="9">
    <location>
        <begin position="3170"/>
        <end position="3197"/>
    </location>
</feature>
<evidence type="ECO:0000256" key="6">
    <source>
        <dbReference type="ARBA" id="ARBA00023136"/>
    </source>
</evidence>
<feature type="transmembrane region" description="Helical" evidence="9">
    <location>
        <begin position="3275"/>
        <end position="3299"/>
    </location>
</feature>
<gene>
    <name evidence="11" type="ORF">Vbra_9177</name>
</gene>
<organism evidence="11 12">
    <name type="scientific">Vitrella brassicaformis (strain CCMP3155)</name>
    <dbReference type="NCBI Taxonomy" id="1169540"/>
    <lineage>
        <taxon>Eukaryota</taxon>
        <taxon>Sar</taxon>
        <taxon>Alveolata</taxon>
        <taxon>Colpodellida</taxon>
        <taxon>Vitrellaceae</taxon>
        <taxon>Vitrella</taxon>
    </lineage>
</organism>
<dbReference type="Pfam" id="PF13948">
    <property type="entry name" value="DUF4215"/>
    <property type="match status" value="1"/>
</dbReference>
<feature type="region of interest" description="Disordered" evidence="8">
    <location>
        <begin position="3006"/>
        <end position="3045"/>
    </location>
</feature>
<feature type="region of interest" description="Disordered" evidence="8">
    <location>
        <begin position="2171"/>
        <end position="2190"/>
    </location>
</feature>
<dbReference type="NCBIfam" id="TIGR02232">
    <property type="entry name" value="myxo_disulf_rpt"/>
    <property type="match status" value="1"/>
</dbReference>
<feature type="region of interest" description="Disordered" evidence="8">
    <location>
        <begin position="2339"/>
        <end position="2375"/>
    </location>
</feature>
<sequence length="3344" mass="366279">MLIPGKDTCGDLTHPHLSSAEVSRDPPHYPWTLNITNSSIRVSTLLFKEAHVPGVDPDVYRICHCQSDSLTNCDGVSGFKQMMGYVQVLEAAEVTAFVEGAYETSQAFNLTLNGTNFNSGNRILIVESVDENHNCGDHEGQLAPTDAAKGYNASSSFGDYYVDGNVSDDLNQITWTVHLWAPGTYAVCFCPHMQCVDYEALGIDLKTNSAVHAGTITISYPPFYATMRILTPVYTNQNEFKMEIEFSLSVVQSDDTTAAQSTIEVSNGQITLFNVLSPQKWQLEVQGDLSQSEAEASVQEVAVILHGDKIKEKTYPELGQDPDSGRSLQVIETDINGTLSGGNTAIFYVDVIPPTLTIVSPLAGACNRTRRNAPPPLMITSSETVTLTDARKIDVRNGWLEKKDVLESQRGAHFWLNGTDGATYVRMHNEGLVTVSVLANAALDEAGNANEAGNQCLFVFDETRPTVTLSIENPSEPATAEEWTFLLSFSEDMAPFERGNITCRNCTVITLESLDESSSQEYRVTALPDTEGTMSATISEGDVTDVAGNGNVAAEPIERSYTNNPKMTLDTASVRMAALNRPTDVLLVDFALKLTLTGSHLHGNDRPILVDAEAISKCELLSTEKLDGQLASRWMSYHVPNTLEGVKDLICTMSDEGSAFACEGYSIMKAGTYRMCVCDASERPASRCTTPGSYHNEAKEPATFQFVEELIPCGGCSFGFTCVNGECVPKCGDGILVTGIEVCDDGNAKSGDGCAGGCLSIEPGFKCQTTTVSFGDGQPYNTSRCSEKSLCDSQDDPDVHPCDASSGDRPPASLLVQCMEMDCSQESGGTPSRTTIGCFPSGSSFSLCRELRPPKVLSLRYADRSSSRLALSFDRPARLRPDKTDIDLCSIFDAQSRAKLGKNPECQMGDVSTQLSIKLGGAASSTTCDDLLAPGDAVAVESGYFLRGDMTDAVLEAFDQSSHYPPLTQWADGWFAAGATLNVEAYVGPMDGQLGIGVKVSKAPGVLGLGHSLDVTAAIQRSAAGPIEVTWQCVENQTNVPAICTDINSFLTKRGAQRVVTDQARLFIPTKEMEKAIEEADITPQSTMNISITARDCLYNTASDQVTIAISAKRSLPILTITRMTPSPLAVGSSAPFVLKAKLETSSAGQRPEIVWSYRLANETQFTPMSDQYELNYRLSPNLMSLSFPDGLTAGADYTSEVKATAQAHQVSTTAYFDVVVDDVPQVLASFPSDSIVAYNECPLLLSARLSSSDIPRGASQSGVNYQWYCFPAALPLPRDEDGNMEVLVRQGAAPALQLNVSLREGKMPVDILHASVITMRSPAAASSVCYSDETLSVITGQWSLIELLTDELPPILEDSSLNGYVVKTLTSAEDGLQDSEAESLMSTQVDSVVVEPSLMTPGGAYVLRYSWQLPDVAGVLQSNKWIVNVAPSQGMLQATCTVEDALVTPSTSGELLTVFDFSQSWTDPDDDQDTLEYALYISKSPLPCADARDLTPGSFGDMFRALQVFRPFQRSLKTRLPIGEAAVVAVARDPSGDTCLEGSSGFSCPCIDMAVQQEEPPSVGELTGLLDEAGSSLDAETLGNAMVVIASAADPANKTATQAVFNSTLAKFGEALAWIDPLDEDVKVFATSLRSVVEAQSPEQIGEDSTRVTSAFTSLLEVSIDGGAGIDTETATTVVKALDVVIEGRDAGDSSPDKVAREAAATDSLEKTIQTVGTAVIQTKTKDDPPVTVHSASLDMEISVVDVASASQEGFSAAGFSVPPLSPAAGDCEGDFTPLASDWKKNPYSWADSTVNISGHKPAIRAFEILRCGVPEEVKNLQDPILFCLDRNVSAFDWDDLLLSAREGKAEDASETDFDGDCGCADVSTRRLARPKTEPLLLPLPTISSIHSSIRALVLSHMSRETAETVFGAFLDLDTTGIIGAPHRQLFFGGLEWHGGDAADSLKPGAFEKPAESGNVTEEFEQDIVDSDCRYFDKEAQEWVTEGCSIVCRSRSTIKCACTHLTTFTAAAVKFTQKFDRTNIGIVAQSGSLINADMFSNPGFWYLWLVVSILLAPFIHLYRKDRKDYKRPNDRRHYFFRDAMAKGNEDFICNVLPPVGICNQLFMMPPVRINCSSCYRALTCYTCRRRKKGRNKGRSKLYAIGDAGADAAQKSDDGMARKDTLARIHEAGATTDRSDHKPKSDKGGDHKVLRFAAEEAAHGAAAAPGIKYTRTVSSSDRHIDSGKSVSSEGKGQQEEVKYWEVISEQEKVRRQTLAASLIGLRNLRHSRTMADQSPASHRPTKKGSGDLWNEPLVDIPMLRAMGYRGSVKDSERISQALSVVKTVASVQIDKEKQKARELLDEVSRQPTRQRSRMGKKEEEQSEKSETSPKGVWDKMRSFFGQNSTLTPIYPATHKEHPSFFALFIYHFQARRSLDWLRETSSASISCSSHTVSKRDRKVVGARQWEMAAIQLLRDNPESAESQPGAVSYLETALRRETATQLNAPPRRRRGSSAELLPTFVIPLSSACVRVLEMDESTRLHPPHDSEELSRLVAMQASLMGESGDKVGTSEEQFVAWVVTSRYEMICLHPKAHFSIPDIQHLIDWQGPRILLYMTDIMSIRWDPPLLQDAENFQDDGEVVVLGQNDKVLLRLQSADPDCRSEDLFHFLTAVLEGNMEIPEEDLDLEEGHHEDENREDGEGDSQTASTLENLRERALLEYFSPNETLSPSSSFDCKVSCTLQGGASKASAIEVECWLTHGGELLSIKPATSPAENGEDEAEEKVYSFMLRDLTPNVSKYRSASPDFEWPLAVTLLAENAKVKLTFTFIHPVQTQAFTTNVNLLKGRLEDADLTGTVLMQRHKMPQQQEGEGEEIDRFKGGSRLFDDDDGAGQDQDHEAPPPRQRERRASNALFYMSPEGGVTLPHADEMDVPDEEILTLEDPFTDSPTTKPHIPMAVASSDIRSTNNGNLPSSSREGSNDQAATMRAFNAIPDLESPVHITPERDVIELPTVQAVRDASFLFETPTSPTAPQRQSDQAAKQKWDKLPASPSSRGLTASQIAQRPALAMEVSPKNKKMTRAATMERFKRGDDPKHAGTETIAKQVQYQYWSPGRIFAKLSLREHPVPKLCPYSPAMNRVQRYSIFAVALFGGFFFSCLFFNVDCVTKPEAAACKKPSFWAPFIPNWEMLFASIWAVILSVPLPMLLRTLFIKQVFWQELTQKEKDFQIWFWRVKDIIAYTIVWAWITWCVYFLLLFVLSFDPRVYEKWMTASFWSLLHRNASAPLFRALFKGIILIISQFTSICDCYLLAFPLVIGFTDPLTEEQRLLDRERKRKSLSDEGLREDEMEDMGIDEGGGMEFGE</sequence>
<comment type="subcellular location">
    <subcellularLocation>
        <location evidence="1">Membrane</location>
    </subcellularLocation>
</comment>
<feature type="region of interest" description="Disordered" evidence="8">
    <location>
        <begin position="1"/>
        <end position="24"/>
    </location>
</feature>
<dbReference type="InterPro" id="IPR044048">
    <property type="entry name" value="Big_12"/>
</dbReference>
<evidence type="ECO:0000259" key="10">
    <source>
        <dbReference type="Pfam" id="PF19078"/>
    </source>
</evidence>
<feature type="transmembrane region" description="Helical" evidence="9">
    <location>
        <begin position="3124"/>
        <end position="3144"/>
    </location>
</feature>
<name>A0A0G4FI03_VITBC</name>
<feature type="region of interest" description="Disordered" evidence="8">
    <location>
        <begin position="3314"/>
        <end position="3344"/>
    </location>
</feature>
<keyword evidence="6 9" id="KW-0472">Membrane</keyword>
<feature type="region of interest" description="Disordered" evidence="8">
    <location>
        <begin position="2218"/>
        <end position="2237"/>
    </location>
</feature>
<accession>A0A0G4FI03</accession>
<dbReference type="Proteomes" id="UP000041254">
    <property type="component" value="Unassembled WGS sequence"/>
</dbReference>
<dbReference type="PANTHER" id="PTHR34677:SF3">
    <property type="entry name" value="BACTERIAL IG-LIKE DOMAIN-CONTAINING PROTEIN"/>
    <property type="match status" value="1"/>
</dbReference>
<feature type="compositionally biased region" description="Acidic residues" evidence="8">
    <location>
        <begin position="3324"/>
        <end position="3334"/>
    </location>
</feature>
<keyword evidence="3" id="KW-0732">Signal</keyword>
<keyword evidence="7" id="KW-1015">Disulfide bond</keyword>
<feature type="compositionally biased region" description="Polar residues" evidence="8">
    <location>
        <begin position="3032"/>
        <end position="3044"/>
    </location>
</feature>
<feature type="compositionally biased region" description="Basic and acidic residues" evidence="8">
    <location>
        <begin position="2339"/>
        <end position="2348"/>
    </location>
</feature>
<dbReference type="VEuPathDB" id="CryptoDB:Vbra_9177"/>
<keyword evidence="4" id="KW-0677">Repeat</keyword>
<feature type="transmembrane region" description="Helical" evidence="9">
    <location>
        <begin position="3218"/>
        <end position="3242"/>
    </location>
</feature>
<evidence type="ECO:0000256" key="9">
    <source>
        <dbReference type="SAM" id="Phobius"/>
    </source>
</evidence>
<dbReference type="Pfam" id="PF01825">
    <property type="entry name" value="GPS"/>
    <property type="match status" value="1"/>
</dbReference>
<keyword evidence="12" id="KW-1185">Reference proteome</keyword>
<dbReference type="GO" id="GO:0016020">
    <property type="term" value="C:membrane"/>
    <property type="evidence" value="ECO:0007669"/>
    <property type="project" value="UniProtKB-SubCell"/>
</dbReference>
<feature type="region of interest" description="Disordered" evidence="8">
    <location>
        <begin position="2944"/>
        <end position="2964"/>
    </location>
</feature>
<feature type="compositionally biased region" description="Polar residues" evidence="8">
    <location>
        <begin position="3007"/>
        <end position="3021"/>
    </location>
</feature>
<evidence type="ECO:0000313" key="12">
    <source>
        <dbReference type="Proteomes" id="UP000041254"/>
    </source>
</evidence>
<evidence type="ECO:0000313" key="11">
    <source>
        <dbReference type="EMBL" id="CEM12961.1"/>
    </source>
</evidence>
<evidence type="ECO:0000256" key="5">
    <source>
        <dbReference type="ARBA" id="ARBA00022989"/>
    </source>
</evidence>
<dbReference type="InterPro" id="IPR046338">
    <property type="entry name" value="GAIN_dom_sf"/>
</dbReference>
<feature type="domain" description="Bacterial Ig-like" evidence="10">
    <location>
        <begin position="461"/>
        <end position="553"/>
    </location>
</feature>
<evidence type="ECO:0000256" key="4">
    <source>
        <dbReference type="ARBA" id="ARBA00022737"/>
    </source>
</evidence>